<dbReference type="InterPro" id="IPR013097">
    <property type="entry name" value="Dabb"/>
</dbReference>
<protein>
    <recommendedName>
        <fullName evidence="1">Stress-response A/B barrel domain-containing protein</fullName>
    </recommendedName>
</protein>
<dbReference type="InterPro" id="IPR011008">
    <property type="entry name" value="Dimeric_a/b-barrel"/>
</dbReference>
<dbReference type="PROSITE" id="PS51502">
    <property type="entry name" value="S_R_A_B_BARREL"/>
    <property type="match status" value="1"/>
</dbReference>
<name>A0A553I0Q9_9PEZI</name>
<dbReference type="Proteomes" id="UP000319160">
    <property type="component" value="Unassembled WGS sequence"/>
</dbReference>
<dbReference type="Gene3D" id="3.30.70.100">
    <property type="match status" value="1"/>
</dbReference>
<dbReference type="Pfam" id="PF07876">
    <property type="entry name" value="Dabb"/>
    <property type="match status" value="1"/>
</dbReference>
<comment type="caution">
    <text evidence="2">The sequence shown here is derived from an EMBL/GenBank/DDBJ whole genome shotgun (WGS) entry which is preliminary data.</text>
</comment>
<feature type="domain" description="Stress-response A/B barrel" evidence="1">
    <location>
        <begin position="3"/>
        <end position="102"/>
    </location>
</feature>
<organism evidence="2 3">
    <name type="scientific">Xylaria flabelliformis</name>
    <dbReference type="NCBI Taxonomy" id="2512241"/>
    <lineage>
        <taxon>Eukaryota</taxon>
        <taxon>Fungi</taxon>
        <taxon>Dikarya</taxon>
        <taxon>Ascomycota</taxon>
        <taxon>Pezizomycotina</taxon>
        <taxon>Sordariomycetes</taxon>
        <taxon>Xylariomycetidae</taxon>
        <taxon>Xylariales</taxon>
        <taxon>Xylariaceae</taxon>
        <taxon>Xylaria</taxon>
    </lineage>
</organism>
<sequence length="106" mass="11877">MTVARIGFASLPDEALQEKAIEIFSDSKNTRLKDGKPYILESRAAKCRSIRDTTGANNWNVVVWFTFASEADAEYYQNEDPVSKEMIKQGDNEGVGFIAVLAEFHN</sequence>
<gene>
    <name evidence="2" type="ORF">FHL15_005448</name>
</gene>
<evidence type="ECO:0000259" key="1">
    <source>
        <dbReference type="PROSITE" id="PS51502"/>
    </source>
</evidence>
<accession>A0A553I0Q9</accession>
<dbReference type="AlphaFoldDB" id="A0A553I0Q9"/>
<dbReference type="SUPFAM" id="SSF54909">
    <property type="entry name" value="Dimeric alpha+beta barrel"/>
    <property type="match status" value="1"/>
</dbReference>
<dbReference type="EMBL" id="VFLP01000027">
    <property type="protein sequence ID" value="TRX93772.1"/>
    <property type="molecule type" value="Genomic_DNA"/>
</dbReference>
<evidence type="ECO:0000313" key="3">
    <source>
        <dbReference type="Proteomes" id="UP000319160"/>
    </source>
</evidence>
<proteinExistence type="predicted"/>
<evidence type="ECO:0000313" key="2">
    <source>
        <dbReference type="EMBL" id="TRX93772.1"/>
    </source>
</evidence>
<keyword evidence="3" id="KW-1185">Reference proteome</keyword>
<reference evidence="3" key="1">
    <citation type="submission" date="2019-06" db="EMBL/GenBank/DDBJ databases">
        <title>Draft genome sequence of the griseofulvin-producing fungus Xylaria cubensis strain G536.</title>
        <authorList>
            <person name="Mead M.E."/>
            <person name="Raja H.A."/>
            <person name="Steenwyk J.L."/>
            <person name="Knowles S.L."/>
            <person name="Oberlies N.H."/>
            <person name="Rokas A."/>
        </authorList>
    </citation>
    <scope>NUCLEOTIDE SEQUENCE [LARGE SCALE GENOMIC DNA]</scope>
    <source>
        <strain evidence="3">G536</strain>
    </source>
</reference>
<dbReference type="OrthoDB" id="3830014at2759"/>